<sequence>MTVCLLAFTTSTATTTTNSTTSTAPTNTINVVNSYTLIFTHTNANKNVRGQNEHVLSEYNSNHAVHHHIFVNFGNFDEIFVQNTSLGQQLLNGSWEVSLRLNEYRQLWLAFKTISGYKGNLQTENENFYKYLLVLMSKLCSTLFQRTYGLEEPTKPSKGKLVKFLIEHMET</sequence>
<dbReference type="EMBL" id="JXJN01023754">
    <property type="status" value="NOT_ANNOTATED_CDS"/>
    <property type="molecule type" value="Genomic_DNA"/>
</dbReference>
<reference evidence="1" key="2">
    <citation type="submission" date="2020-05" db="UniProtKB">
        <authorList>
            <consortium name="EnsemblMetazoa"/>
        </authorList>
    </citation>
    <scope>IDENTIFICATION</scope>
    <source>
        <strain evidence="1">IAEA</strain>
    </source>
</reference>
<organism evidence="1 2">
    <name type="scientific">Glossina palpalis gambiensis</name>
    <dbReference type="NCBI Taxonomy" id="67801"/>
    <lineage>
        <taxon>Eukaryota</taxon>
        <taxon>Metazoa</taxon>
        <taxon>Ecdysozoa</taxon>
        <taxon>Arthropoda</taxon>
        <taxon>Hexapoda</taxon>
        <taxon>Insecta</taxon>
        <taxon>Pterygota</taxon>
        <taxon>Neoptera</taxon>
        <taxon>Endopterygota</taxon>
        <taxon>Diptera</taxon>
        <taxon>Brachycera</taxon>
        <taxon>Muscomorpha</taxon>
        <taxon>Hippoboscoidea</taxon>
        <taxon>Glossinidae</taxon>
        <taxon>Glossina</taxon>
    </lineage>
</organism>
<evidence type="ECO:0000313" key="2">
    <source>
        <dbReference type="Proteomes" id="UP000092460"/>
    </source>
</evidence>
<dbReference type="EMBL" id="JXJN01023753">
    <property type="status" value="NOT_ANNOTATED_CDS"/>
    <property type="molecule type" value="Genomic_DNA"/>
</dbReference>
<dbReference type="AlphaFoldDB" id="A0A1B0C0U2"/>
<reference evidence="2" key="1">
    <citation type="submission" date="2015-01" db="EMBL/GenBank/DDBJ databases">
        <authorList>
            <person name="Aksoy S."/>
            <person name="Warren W."/>
            <person name="Wilson R.K."/>
        </authorList>
    </citation>
    <scope>NUCLEOTIDE SEQUENCE [LARGE SCALE GENOMIC DNA]</scope>
    <source>
        <strain evidence="2">IAEA</strain>
    </source>
</reference>
<dbReference type="VEuPathDB" id="VectorBase:GPPI046163"/>
<protein>
    <submittedName>
        <fullName evidence="1">Uncharacterized protein</fullName>
    </submittedName>
</protein>
<proteinExistence type="predicted"/>
<dbReference type="Proteomes" id="UP000092460">
    <property type="component" value="Unassembled WGS sequence"/>
</dbReference>
<name>A0A1B0C0U2_9MUSC</name>
<accession>A0A1B0C0U2</accession>
<dbReference type="EnsemblMetazoa" id="GPPI046163-RA">
    <property type="protein sequence ID" value="GPPI046163-PA"/>
    <property type="gene ID" value="GPPI046163"/>
</dbReference>
<evidence type="ECO:0000313" key="1">
    <source>
        <dbReference type="EnsemblMetazoa" id="GPPI046163-PA"/>
    </source>
</evidence>
<keyword evidence="2" id="KW-1185">Reference proteome</keyword>